<evidence type="ECO:0000256" key="3">
    <source>
        <dbReference type="ARBA" id="ARBA00022475"/>
    </source>
</evidence>
<protein>
    <recommendedName>
        <fullName evidence="16">Probable peptidoglycan glycosyltransferase FtsW</fullName>
        <shortName evidence="16">PGT</shortName>
        <ecNumber evidence="16">2.4.99.28</ecNumber>
    </recommendedName>
    <alternativeName>
        <fullName evidence="16">Cell division protein FtsW</fullName>
    </alternativeName>
    <alternativeName>
        <fullName evidence="16">Cell wall polymerase</fullName>
    </alternativeName>
    <alternativeName>
        <fullName evidence="16">Peptidoglycan polymerase</fullName>
        <shortName evidence="16">PG polymerase</shortName>
    </alternativeName>
</protein>
<keyword evidence="11 16" id="KW-0472">Membrane</keyword>
<evidence type="ECO:0000256" key="9">
    <source>
        <dbReference type="ARBA" id="ARBA00022984"/>
    </source>
</evidence>
<dbReference type="Pfam" id="PF01098">
    <property type="entry name" value="FTSW_RODA_SPOVE"/>
    <property type="match status" value="1"/>
</dbReference>
<accession>A0ABQ1HYU8</accession>
<dbReference type="NCBIfam" id="NF008042">
    <property type="entry name" value="PRK10774.1"/>
    <property type="match status" value="1"/>
</dbReference>
<evidence type="ECO:0000256" key="13">
    <source>
        <dbReference type="ARBA" id="ARBA00023316"/>
    </source>
</evidence>
<dbReference type="RefSeq" id="WP_157051684.1">
    <property type="nucleotide sequence ID" value="NZ_BMDY01000003.1"/>
</dbReference>
<keyword evidence="10 16" id="KW-1133">Transmembrane helix</keyword>
<feature type="transmembrane region" description="Helical" evidence="16">
    <location>
        <begin position="320"/>
        <end position="340"/>
    </location>
</feature>
<dbReference type="PANTHER" id="PTHR30474:SF2">
    <property type="entry name" value="PEPTIDOGLYCAN GLYCOSYLTRANSFERASE FTSW-RELATED"/>
    <property type="match status" value="1"/>
</dbReference>
<name>A0ABQ1HYU8_9ALTE</name>
<dbReference type="InterPro" id="IPR001182">
    <property type="entry name" value="FtsW/RodA"/>
</dbReference>
<dbReference type="InterPro" id="IPR018365">
    <property type="entry name" value="Cell_cycle_FtsW-rel_CS"/>
</dbReference>
<evidence type="ECO:0000256" key="15">
    <source>
        <dbReference type="ARBA" id="ARBA00049902"/>
    </source>
</evidence>
<evidence type="ECO:0000256" key="4">
    <source>
        <dbReference type="ARBA" id="ARBA00022618"/>
    </source>
</evidence>
<reference evidence="18" key="1">
    <citation type="journal article" date="2019" name="Int. J. Syst. Evol. Microbiol.">
        <title>The Global Catalogue of Microorganisms (GCM) 10K type strain sequencing project: providing services to taxonomists for standard genome sequencing and annotation.</title>
        <authorList>
            <consortium name="The Broad Institute Genomics Platform"/>
            <consortium name="The Broad Institute Genome Sequencing Center for Infectious Disease"/>
            <person name="Wu L."/>
            <person name="Ma J."/>
        </authorList>
    </citation>
    <scope>NUCLEOTIDE SEQUENCE [LARGE SCALE GENOMIC DNA]</scope>
    <source>
        <strain evidence="18">CGMCC 1.10131</strain>
    </source>
</reference>
<keyword evidence="4 16" id="KW-0132">Cell division</keyword>
<comment type="subcellular location">
    <subcellularLocation>
        <location evidence="16">Cell inner membrane</location>
        <topology evidence="16">Multi-pass membrane protein</topology>
    </subcellularLocation>
    <subcellularLocation>
        <location evidence="1">Cell membrane</location>
        <topology evidence="1">Multi-pass membrane protein</topology>
    </subcellularLocation>
    <text evidence="16">Localizes to the division septum.</text>
</comment>
<dbReference type="InterPro" id="IPR013437">
    <property type="entry name" value="FtsW"/>
</dbReference>
<dbReference type="PROSITE" id="PS00428">
    <property type="entry name" value="FTSW_RODA_SPOVE"/>
    <property type="match status" value="1"/>
</dbReference>
<evidence type="ECO:0000256" key="7">
    <source>
        <dbReference type="ARBA" id="ARBA00022692"/>
    </source>
</evidence>
<comment type="function">
    <text evidence="16">Peptidoglycan polymerase that is essential for cell division.</text>
</comment>
<feature type="transmembrane region" description="Helical" evidence="16">
    <location>
        <begin position="208"/>
        <end position="225"/>
    </location>
</feature>
<evidence type="ECO:0000256" key="1">
    <source>
        <dbReference type="ARBA" id="ARBA00004651"/>
    </source>
</evidence>
<evidence type="ECO:0000256" key="8">
    <source>
        <dbReference type="ARBA" id="ARBA00022960"/>
    </source>
</evidence>
<evidence type="ECO:0000256" key="16">
    <source>
        <dbReference type="HAMAP-Rule" id="MF_00913"/>
    </source>
</evidence>
<keyword evidence="12 16" id="KW-0131">Cell cycle</keyword>
<keyword evidence="5 16" id="KW-0328">Glycosyltransferase</keyword>
<evidence type="ECO:0000256" key="11">
    <source>
        <dbReference type="ARBA" id="ARBA00023136"/>
    </source>
</evidence>
<organism evidence="17 18">
    <name type="scientific">Agarivorans gilvus</name>
    <dbReference type="NCBI Taxonomy" id="680279"/>
    <lineage>
        <taxon>Bacteria</taxon>
        <taxon>Pseudomonadati</taxon>
        <taxon>Pseudomonadota</taxon>
        <taxon>Gammaproteobacteria</taxon>
        <taxon>Alteromonadales</taxon>
        <taxon>Alteromonadaceae</taxon>
        <taxon>Agarivorans</taxon>
    </lineage>
</organism>
<evidence type="ECO:0000256" key="2">
    <source>
        <dbReference type="ARBA" id="ARBA00004752"/>
    </source>
</evidence>
<feature type="transmembrane region" description="Helical" evidence="16">
    <location>
        <begin position="100"/>
        <end position="118"/>
    </location>
</feature>
<feature type="transmembrane region" description="Helical" evidence="16">
    <location>
        <begin position="360"/>
        <end position="381"/>
    </location>
</feature>
<comment type="pathway">
    <text evidence="2 16">Cell wall biogenesis; peptidoglycan biosynthesis.</text>
</comment>
<evidence type="ECO:0000256" key="12">
    <source>
        <dbReference type="ARBA" id="ARBA00023306"/>
    </source>
</evidence>
<feature type="transmembrane region" description="Helical" evidence="16">
    <location>
        <begin position="130"/>
        <end position="151"/>
    </location>
</feature>
<evidence type="ECO:0000256" key="14">
    <source>
        <dbReference type="ARBA" id="ARBA00038053"/>
    </source>
</evidence>
<keyword evidence="9 16" id="KW-0573">Peptidoglycan synthesis</keyword>
<feature type="transmembrane region" description="Helical" evidence="16">
    <location>
        <begin position="284"/>
        <end position="308"/>
    </location>
</feature>
<dbReference type="EC" id="2.4.99.28" evidence="16"/>
<keyword evidence="8 16" id="KW-0133">Cell shape</keyword>
<keyword evidence="18" id="KW-1185">Reference proteome</keyword>
<dbReference type="EMBL" id="BMDY01000003">
    <property type="protein sequence ID" value="GGA96570.1"/>
    <property type="molecule type" value="Genomic_DNA"/>
</dbReference>
<proteinExistence type="inferred from homology"/>
<evidence type="ECO:0000256" key="5">
    <source>
        <dbReference type="ARBA" id="ARBA00022676"/>
    </source>
</evidence>
<keyword evidence="16" id="KW-0997">Cell inner membrane</keyword>
<keyword evidence="7 16" id="KW-0812">Transmembrane</keyword>
<dbReference type="PANTHER" id="PTHR30474">
    <property type="entry name" value="CELL CYCLE PROTEIN"/>
    <property type="match status" value="1"/>
</dbReference>
<dbReference type="Proteomes" id="UP000651977">
    <property type="component" value="Unassembled WGS sequence"/>
</dbReference>
<keyword evidence="3 16" id="KW-1003">Cell membrane</keyword>
<feature type="transmembrane region" description="Helical" evidence="16">
    <location>
        <begin position="163"/>
        <end position="180"/>
    </location>
</feature>
<feature type="transmembrane region" description="Helical" evidence="16">
    <location>
        <begin position="34"/>
        <end position="54"/>
    </location>
</feature>
<comment type="caution">
    <text evidence="17">The sequence shown here is derived from an EMBL/GenBank/DDBJ whole genome shotgun (WGS) entry which is preliminary data.</text>
</comment>
<keyword evidence="13 16" id="KW-0961">Cell wall biogenesis/degradation</keyword>
<evidence type="ECO:0000313" key="18">
    <source>
        <dbReference type="Proteomes" id="UP000651977"/>
    </source>
</evidence>
<comment type="similarity">
    <text evidence="14 16">Belongs to the SEDS family. FtsW subfamily.</text>
</comment>
<evidence type="ECO:0000256" key="10">
    <source>
        <dbReference type="ARBA" id="ARBA00022989"/>
    </source>
</evidence>
<keyword evidence="6 16" id="KW-0808">Transferase</keyword>
<evidence type="ECO:0000256" key="6">
    <source>
        <dbReference type="ARBA" id="ARBA00022679"/>
    </source>
</evidence>
<dbReference type="HAMAP" id="MF_00913">
    <property type="entry name" value="PGT_FtsW_proteobact"/>
    <property type="match status" value="1"/>
</dbReference>
<feature type="transmembrane region" description="Helical" evidence="16">
    <location>
        <begin position="186"/>
        <end position="203"/>
    </location>
</feature>
<comment type="catalytic activity">
    <reaction evidence="15 16">
        <text>[GlcNAc-(1-&gt;4)-Mur2Ac(oyl-L-Ala-gamma-D-Glu-L-Lys-D-Ala-D-Ala)](n)-di-trans,octa-cis-undecaprenyl diphosphate + beta-D-GlcNAc-(1-&gt;4)-Mur2Ac(oyl-L-Ala-gamma-D-Glu-L-Lys-D-Ala-D-Ala)-di-trans,octa-cis-undecaprenyl diphosphate = [GlcNAc-(1-&gt;4)-Mur2Ac(oyl-L-Ala-gamma-D-Glu-L-Lys-D-Ala-D-Ala)](n+1)-di-trans,octa-cis-undecaprenyl diphosphate + di-trans,octa-cis-undecaprenyl diphosphate + H(+)</text>
        <dbReference type="Rhea" id="RHEA:23708"/>
        <dbReference type="Rhea" id="RHEA-COMP:9602"/>
        <dbReference type="Rhea" id="RHEA-COMP:9603"/>
        <dbReference type="ChEBI" id="CHEBI:15378"/>
        <dbReference type="ChEBI" id="CHEBI:58405"/>
        <dbReference type="ChEBI" id="CHEBI:60033"/>
        <dbReference type="ChEBI" id="CHEBI:78435"/>
        <dbReference type="EC" id="2.4.99.28"/>
    </reaction>
</comment>
<dbReference type="NCBIfam" id="TIGR02614">
    <property type="entry name" value="ftsW"/>
    <property type="match status" value="1"/>
</dbReference>
<gene>
    <name evidence="16 17" type="primary">ftsW</name>
    <name evidence="17" type="ORF">GCM10007414_06910</name>
</gene>
<feature type="transmembrane region" description="Helical" evidence="16">
    <location>
        <begin position="74"/>
        <end position="93"/>
    </location>
</feature>
<sequence length="401" mass="43786">MRIMAKPQWFENIAARLSGPQGAVQEPLLFDRHLLWLALCLMLLGLVMVASSSIPEGIAMNNDPFRFAKRHGVYLLLCLCAIAFVVQIPVAWWQSHNAKLLLAAVVALVLVLVVGRNINGSSRWIGLGPLNIQPAEFAKLALFTYLAGYLVRRHEQVRENLKGFLKPLIVFFFLAVLLLAQPDLGSVVVMFVTTVGMLFLAGAKLIQFFGLIFTGVVAVVTLVIAEPYRMRRVSSFLDPWQDPFGSGYQLTQSLMAFGRGDWFGEGLGNSIQKLEYLPEAHTDFVVAVLAEELGFIGVCTVLLLQVLLVSRALRIGKQALLAEQAFAGYLACGIGIWFSFQTMVNVGAASGLVPTKGLTLPLISYGGSSLLAMSVAVAVLLRIDHELRLAKCQAYKRGAHG</sequence>
<evidence type="ECO:0000313" key="17">
    <source>
        <dbReference type="EMBL" id="GGA96570.1"/>
    </source>
</evidence>